<evidence type="ECO:0000256" key="2">
    <source>
        <dbReference type="SAM" id="Phobius"/>
    </source>
</evidence>
<sequence length="1126" mass="130159">MAKQKKDNNNNNNNNNNNGNNGNRKNDILAYKTPLFNSKNIQSFGVYNGDLGKLNYINGNNNIDLLILPIDKLLNSHNENLKFMSENKNPNVSYYDFVSSYKMVLTSINVREKWNDYQKHSKGHFFKYLKKLVKETTNELPQGIIQGIVFFEFSYLEENLGIPGCVQLLADMTSFFQSMVKLVDLDNLDLFNKVKTYINGVVLKNSVFFEDGTQKTSLDALTTDYPDLLQRLKNEITIRSDFIVLDIEIMPVRQQHHEEYIRDRYYIKWLNGYGFKGFTCNNKNFLDLKELKPLDYRTVDDDSVFEFINDGVIKDIHLIMEECTLHVDWRNFKITPEIWKKTMHLIRFPKFIRERIPSVYKTTENDFYSAIYEKKPAPKPISIDEILQSIQDEGEEDEFHDLIPNILNHINKGSQSPVISKSSSVKFNVPLKSKTTCSSLTYFGTSYGITRKIDVENSILEVMFELLKKKLLSHVRTSIDVPSNNFSVQFEVLMKTLDSIIKKPSKSAKYLLKILRNYNPLKILLNLRDGLAKNNIRVYTATSNSFNLKENFNIPYNLVWGLAAEDRNESGVLLIFISETIPNILEAIIHIYAKHVAGYDTKVCTIFESLVNAQDVDNLLPIPERMIWQLNNSSYSEKLTYIQNTRGVVRDIQRCKSLSSEQINYLASMADYIKIYSEYLLIEKQRYLDYLLQCAKTGYQPTKTNNLEEEFCRIVGWATLDPEGLNTLKVFSTCLTEAITGTQIKINSPYTACIVYLFSCFWKACRRIAWLELFSSLVAMNPCFLPESDQVAVSLEMTTTQANLNFLFDLTSHQLSHPMHELLRKRAKKIPIFKKVTDEINNEELNEHSARVLANAFLFVYPVVLDLGFSKFLGSGIFFTDRMDSEARKCLNYVFLILFPIIGGIINSIARTCTYYFFQKSIPLMLSAFIRRLSLAIVVYLVSAFVLALTLFLSYGFKWYIFVFSFLYGISFCLYMTFFSILASLKDSTQLIFTSDGPSAALKGVCIMIVPMCISRFVFADDSYSVVVWAIYSVGLTISWIYMAYEYRCIAKDYMDWPFSLNVPTESDIQNLFEKSYPKPLPFLNEEQELYEKRIRLWERAAREHYMDTVTKALGSKSKNLATIIY</sequence>
<feature type="transmembrane region" description="Helical" evidence="2">
    <location>
        <begin position="893"/>
        <end position="918"/>
    </location>
</feature>
<reference evidence="3 4" key="1">
    <citation type="submission" date="2016-08" db="EMBL/GenBank/DDBJ databases">
        <title>Genomes of anaerobic fungi encode conserved fungal cellulosomes for biomass hydrolysis.</title>
        <authorList>
            <consortium name="DOE Joint Genome Institute"/>
            <person name="Haitjema C.H."/>
            <person name="Gilmore S.P."/>
            <person name="Henske J.K."/>
            <person name="Solomon K.V."/>
            <person name="De Groot R."/>
            <person name="Kuo A."/>
            <person name="Mondo S.J."/>
            <person name="Salamov A.A."/>
            <person name="Labutti K."/>
            <person name="Zhao Z."/>
            <person name="Chiniquy J."/>
            <person name="Barry K."/>
            <person name="Brewer H.M."/>
            <person name="Purvine S.O."/>
            <person name="Wright A.T."/>
            <person name="Boxma B."/>
            <person name="Van Alen T."/>
            <person name="Hackstein J.H."/>
            <person name="Baker S.E."/>
            <person name="Grigoriev I.V."/>
            <person name="O'Malley M.A."/>
        </authorList>
    </citation>
    <scope>NUCLEOTIDE SEQUENCE [LARGE SCALE GENOMIC DNA]</scope>
    <source>
        <strain evidence="4">finn</strain>
    </source>
</reference>
<comment type="caution">
    <text evidence="3">The sequence shown here is derived from an EMBL/GenBank/DDBJ whole genome shotgun (WGS) entry which is preliminary data.</text>
</comment>
<dbReference type="STRING" id="1754191.A0A1Y1V8R4"/>
<protein>
    <submittedName>
        <fullName evidence="3">Uncharacterized protein</fullName>
    </submittedName>
</protein>
<feature type="transmembrane region" description="Helical" evidence="2">
    <location>
        <begin position="1000"/>
        <end position="1020"/>
    </location>
</feature>
<feature type="transmembrane region" description="Helical" evidence="2">
    <location>
        <begin position="959"/>
        <end position="979"/>
    </location>
</feature>
<keyword evidence="4" id="KW-1185">Reference proteome</keyword>
<evidence type="ECO:0000313" key="3">
    <source>
        <dbReference type="EMBL" id="ORX49742.1"/>
    </source>
</evidence>
<evidence type="ECO:0000313" key="4">
    <source>
        <dbReference type="Proteomes" id="UP000193719"/>
    </source>
</evidence>
<dbReference type="Proteomes" id="UP000193719">
    <property type="component" value="Unassembled WGS sequence"/>
</dbReference>
<keyword evidence="2" id="KW-1133">Transmembrane helix</keyword>
<feature type="compositionally biased region" description="Low complexity" evidence="1">
    <location>
        <begin position="9"/>
        <end position="23"/>
    </location>
</feature>
<feature type="non-terminal residue" evidence="3">
    <location>
        <position position="1126"/>
    </location>
</feature>
<dbReference type="EMBL" id="MCFH01000023">
    <property type="protein sequence ID" value="ORX49742.1"/>
    <property type="molecule type" value="Genomic_DNA"/>
</dbReference>
<feature type="transmembrane region" description="Helical" evidence="2">
    <location>
        <begin position="930"/>
        <end position="953"/>
    </location>
</feature>
<reference evidence="3 4" key="2">
    <citation type="submission" date="2016-08" db="EMBL/GenBank/DDBJ databases">
        <title>Pervasive Adenine N6-methylation of Active Genes in Fungi.</title>
        <authorList>
            <consortium name="DOE Joint Genome Institute"/>
            <person name="Mondo S.J."/>
            <person name="Dannebaum R.O."/>
            <person name="Kuo R.C."/>
            <person name="Labutti K."/>
            <person name="Haridas S."/>
            <person name="Kuo A."/>
            <person name="Salamov A."/>
            <person name="Ahrendt S.R."/>
            <person name="Lipzen A."/>
            <person name="Sullivan W."/>
            <person name="Andreopoulos W.B."/>
            <person name="Clum A."/>
            <person name="Lindquist E."/>
            <person name="Daum C."/>
            <person name="Ramamoorthy G.K."/>
            <person name="Gryganskyi A."/>
            <person name="Culley D."/>
            <person name="Magnuson J.K."/>
            <person name="James T.Y."/>
            <person name="O'Malley M.A."/>
            <person name="Stajich J.E."/>
            <person name="Spatafora J.W."/>
            <person name="Visel A."/>
            <person name="Grigoriev I.V."/>
        </authorList>
    </citation>
    <scope>NUCLEOTIDE SEQUENCE [LARGE SCALE GENOMIC DNA]</scope>
    <source>
        <strain evidence="4">finn</strain>
    </source>
</reference>
<accession>A0A1Y1V8R4</accession>
<feature type="region of interest" description="Disordered" evidence="1">
    <location>
        <begin position="1"/>
        <end position="27"/>
    </location>
</feature>
<keyword evidence="2" id="KW-0472">Membrane</keyword>
<name>A0A1Y1V8R4_9FUNG</name>
<organism evidence="3 4">
    <name type="scientific">Piromyces finnis</name>
    <dbReference type="NCBI Taxonomy" id="1754191"/>
    <lineage>
        <taxon>Eukaryota</taxon>
        <taxon>Fungi</taxon>
        <taxon>Fungi incertae sedis</taxon>
        <taxon>Chytridiomycota</taxon>
        <taxon>Chytridiomycota incertae sedis</taxon>
        <taxon>Neocallimastigomycetes</taxon>
        <taxon>Neocallimastigales</taxon>
        <taxon>Neocallimastigaceae</taxon>
        <taxon>Piromyces</taxon>
    </lineage>
</organism>
<proteinExistence type="predicted"/>
<dbReference type="OrthoDB" id="2158407at2759"/>
<evidence type="ECO:0000256" key="1">
    <source>
        <dbReference type="SAM" id="MobiDB-lite"/>
    </source>
</evidence>
<gene>
    <name evidence="3" type="ORF">BCR36DRAFT_328123</name>
</gene>
<dbReference type="AlphaFoldDB" id="A0A1Y1V8R4"/>
<feature type="transmembrane region" description="Helical" evidence="2">
    <location>
        <begin position="1026"/>
        <end position="1045"/>
    </location>
</feature>
<keyword evidence="2" id="KW-0812">Transmembrane</keyword>